<keyword evidence="1" id="KW-0732">Signal</keyword>
<evidence type="ECO:0000313" key="2">
    <source>
        <dbReference type="EMBL" id="GBO17807.1"/>
    </source>
</evidence>
<feature type="signal peptide" evidence="1">
    <location>
        <begin position="1"/>
        <end position="38"/>
    </location>
</feature>
<feature type="chain" id="PRO_5021358112" evidence="1">
    <location>
        <begin position="39"/>
        <end position="125"/>
    </location>
</feature>
<evidence type="ECO:0000313" key="3">
    <source>
        <dbReference type="Proteomes" id="UP000499080"/>
    </source>
</evidence>
<sequence length="125" mass="13941">MSPSGFLYNLASACTAAHAGQIMSRWLLLFLGVWGAKTLPSSVHRMAPSSCLSSIIPLYQYCSLQADAYLDVLWHSWKLRVWKCSFLAECAVSPSAFLTIIFTLQYFLMQGRDSYLDISFISASV</sequence>
<accession>A0A4Y2V227</accession>
<gene>
    <name evidence="2" type="ORF">AVEN_70889_1</name>
</gene>
<evidence type="ECO:0000256" key="1">
    <source>
        <dbReference type="SAM" id="SignalP"/>
    </source>
</evidence>
<keyword evidence="3" id="KW-1185">Reference proteome</keyword>
<dbReference type="EMBL" id="BGPR01041531">
    <property type="protein sequence ID" value="GBO17807.1"/>
    <property type="molecule type" value="Genomic_DNA"/>
</dbReference>
<dbReference type="Proteomes" id="UP000499080">
    <property type="component" value="Unassembled WGS sequence"/>
</dbReference>
<reference evidence="2 3" key="1">
    <citation type="journal article" date="2019" name="Sci. Rep.">
        <title>Orb-weaving spider Araneus ventricosus genome elucidates the spidroin gene catalogue.</title>
        <authorList>
            <person name="Kono N."/>
            <person name="Nakamura H."/>
            <person name="Ohtoshi R."/>
            <person name="Moran D.A.P."/>
            <person name="Shinohara A."/>
            <person name="Yoshida Y."/>
            <person name="Fujiwara M."/>
            <person name="Mori M."/>
            <person name="Tomita M."/>
            <person name="Arakawa K."/>
        </authorList>
    </citation>
    <scope>NUCLEOTIDE SEQUENCE [LARGE SCALE GENOMIC DNA]</scope>
</reference>
<dbReference type="AlphaFoldDB" id="A0A4Y2V227"/>
<comment type="caution">
    <text evidence="2">The sequence shown here is derived from an EMBL/GenBank/DDBJ whole genome shotgun (WGS) entry which is preliminary data.</text>
</comment>
<name>A0A4Y2V227_ARAVE</name>
<protein>
    <submittedName>
        <fullName evidence="2">Uncharacterized protein</fullName>
    </submittedName>
</protein>
<organism evidence="2 3">
    <name type="scientific">Araneus ventricosus</name>
    <name type="common">Orbweaver spider</name>
    <name type="synonym">Epeira ventricosa</name>
    <dbReference type="NCBI Taxonomy" id="182803"/>
    <lineage>
        <taxon>Eukaryota</taxon>
        <taxon>Metazoa</taxon>
        <taxon>Ecdysozoa</taxon>
        <taxon>Arthropoda</taxon>
        <taxon>Chelicerata</taxon>
        <taxon>Arachnida</taxon>
        <taxon>Araneae</taxon>
        <taxon>Araneomorphae</taxon>
        <taxon>Entelegynae</taxon>
        <taxon>Araneoidea</taxon>
        <taxon>Araneidae</taxon>
        <taxon>Araneus</taxon>
    </lineage>
</organism>
<proteinExistence type="predicted"/>